<feature type="region of interest" description="Disordered" evidence="1">
    <location>
        <begin position="1"/>
        <end position="37"/>
    </location>
</feature>
<keyword evidence="3" id="KW-0808">Transferase</keyword>
<dbReference type="InterPro" id="IPR041577">
    <property type="entry name" value="RT_RNaseH_2"/>
</dbReference>
<dbReference type="PANTHER" id="PTHR33064">
    <property type="entry name" value="POL PROTEIN"/>
    <property type="match status" value="1"/>
</dbReference>
<dbReference type="PANTHER" id="PTHR33064:SF37">
    <property type="entry name" value="RIBONUCLEASE H"/>
    <property type="match status" value="1"/>
</dbReference>
<dbReference type="Proteomes" id="UP000198211">
    <property type="component" value="Unassembled WGS sequence"/>
</dbReference>
<evidence type="ECO:0000313" key="4">
    <source>
        <dbReference type="Proteomes" id="UP000198211"/>
    </source>
</evidence>
<comment type="caution">
    <text evidence="3">The sequence shown here is derived from an EMBL/GenBank/DDBJ whole genome shotgun (WGS) entry which is preliminary data.</text>
</comment>
<dbReference type="OrthoDB" id="3158924at2759"/>
<reference evidence="4" key="1">
    <citation type="submission" date="2017-03" db="EMBL/GenBank/DDBJ databases">
        <title>Phytopthora megakarya and P. palmivora, two closely related causual agents of cacao black pod achieved similar genome size and gene model numbers by different mechanisms.</title>
        <authorList>
            <person name="Ali S."/>
            <person name="Shao J."/>
            <person name="Larry D.J."/>
            <person name="Kronmiller B."/>
            <person name="Shen D."/>
            <person name="Strem M.D."/>
            <person name="Melnick R.L."/>
            <person name="Guiltinan M.J."/>
            <person name="Tyler B.M."/>
            <person name="Meinhardt L.W."/>
            <person name="Bailey B.A."/>
        </authorList>
    </citation>
    <scope>NUCLEOTIDE SEQUENCE [LARGE SCALE GENOMIC DNA]</scope>
    <source>
        <strain evidence="4">zdho120</strain>
    </source>
</reference>
<name>A0A225WNF5_9STRA</name>
<dbReference type="Pfam" id="PF17919">
    <property type="entry name" value="RT_RNaseH_2"/>
    <property type="match status" value="1"/>
</dbReference>
<dbReference type="InterPro" id="IPR051320">
    <property type="entry name" value="Viral_Replic_Matur_Polypro"/>
</dbReference>
<dbReference type="SUPFAM" id="SSF56672">
    <property type="entry name" value="DNA/RNA polymerases"/>
    <property type="match status" value="1"/>
</dbReference>
<evidence type="ECO:0000313" key="3">
    <source>
        <dbReference type="EMBL" id="OWZ18537.1"/>
    </source>
</evidence>
<dbReference type="AlphaFoldDB" id="A0A225WNF5"/>
<protein>
    <submittedName>
        <fullName evidence="3">Reverse transcriptase</fullName>
    </submittedName>
</protein>
<feature type="domain" description="Reverse transcriptase/retrotransposon-derived protein RNase H-like" evidence="2">
    <location>
        <begin position="46"/>
        <end position="112"/>
    </location>
</feature>
<dbReference type="InterPro" id="IPR043502">
    <property type="entry name" value="DNA/RNA_pol_sf"/>
</dbReference>
<evidence type="ECO:0000256" key="1">
    <source>
        <dbReference type="SAM" id="MobiDB-lite"/>
    </source>
</evidence>
<gene>
    <name evidence="3" type="ORF">PHMEG_0007367</name>
</gene>
<keyword evidence="4" id="KW-1185">Reference proteome</keyword>
<dbReference type="EMBL" id="NBNE01000574">
    <property type="protein sequence ID" value="OWZ18537.1"/>
    <property type="molecule type" value="Genomic_DNA"/>
</dbReference>
<keyword evidence="3" id="KW-0548">Nucleotidyltransferase</keyword>
<keyword evidence="3" id="KW-0695">RNA-directed DNA polymerase</keyword>
<evidence type="ECO:0000259" key="2">
    <source>
        <dbReference type="Pfam" id="PF17919"/>
    </source>
</evidence>
<organism evidence="3 4">
    <name type="scientific">Phytophthora megakarya</name>
    <dbReference type="NCBI Taxonomy" id="4795"/>
    <lineage>
        <taxon>Eukaryota</taxon>
        <taxon>Sar</taxon>
        <taxon>Stramenopiles</taxon>
        <taxon>Oomycota</taxon>
        <taxon>Peronosporomycetes</taxon>
        <taxon>Peronosporales</taxon>
        <taxon>Peronosporaceae</taxon>
        <taxon>Phytophthora</taxon>
    </lineage>
</organism>
<sequence>MNCEKSTLFCDDERDHSSTDPTMLEAEKVNPGSQEGQPRWIHAHLSFSELKAKTTTTPILRHFDPDCRATVVVYASDWAISGSLMQAYDQIYYPVMFASRTLLSNELNYRIAE</sequence>
<dbReference type="GO" id="GO:0003964">
    <property type="term" value="F:RNA-directed DNA polymerase activity"/>
    <property type="evidence" value="ECO:0007669"/>
    <property type="project" value="UniProtKB-KW"/>
</dbReference>
<accession>A0A225WNF5</accession>
<proteinExistence type="predicted"/>